<dbReference type="SUPFAM" id="SSF56801">
    <property type="entry name" value="Acetyl-CoA synthetase-like"/>
    <property type="match status" value="2"/>
</dbReference>
<dbReference type="CDD" id="cd19535">
    <property type="entry name" value="Cyc_NRPS"/>
    <property type="match status" value="1"/>
</dbReference>
<dbReference type="InterPro" id="IPR010071">
    <property type="entry name" value="AA_adenyl_dom"/>
</dbReference>
<dbReference type="InterPro" id="IPR045851">
    <property type="entry name" value="AMP-bd_C_sf"/>
</dbReference>
<dbReference type="InterPro" id="IPR025110">
    <property type="entry name" value="AMP-bd_C"/>
</dbReference>
<dbReference type="FunFam" id="1.10.1200.10:FF:000016">
    <property type="entry name" value="Non-ribosomal peptide synthase"/>
    <property type="match status" value="1"/>
</dbReference>
<comment type="similarity">
    <text evidence="3">Belongs to the ATP-dependent AMP-binding enzyme family. MbtB subfamily.</text>
</comment>
<dbReference type="PROSITE" id="PS50075">
    <property type="entry name" value="CARRIER"/>
    <property type="match status" value="2"/>
</dbReference>
<keyword evidence="10" id="KW-0511">Multifunctional enzyme</keyword>
<proteinExistence type="inferred from homology"/>
<dbReference type="FunFam" id="2.30.38.10:FF:000001">
    <property type="entry name" value="Non-ribosomal peptide synthetase PvdI"/>
    <property type="match status" value="1"/>
</dbReference>
<evidence type="ECO:0000313" key="14">
    <source>
        <dbReference type="Proteomes" id="UP000300879"/>
    </source>
</evidence>
<dbReference type="GO" id="GO:0072330">
    <property type="term" value="P:monocarboxylic acid biosynthetic process"/>
    <property type="evidence" value="ECO:0007669"/>
    <property type="project" value="UniProtKB-ARBA"/>
</dbReference>
<dbReference type="InterPro" id="IPR036736">
    <property type="entry name" value="ACP-like_sf"/>
</dbReference>
<dbReference type="OrthoDB" id="9765680at2"/>
<dbReference type="SMART" id="SM00823">
    <property type="entry name" value="PKS_PP"/>
    <property type="match status" value="2"/>
</dbReference>
<dbReference type="PROSITE" id="PS00455">
    <property type="entry name" value="AMP_BINDING"/>
    <property type="match status" value="2"/>
</dbReference>
<dbReference type="FunFam" id="3.30.300.30:FF:000010">
    <property type="entry name" value="Enterobactin synthetase component F"/>
    <property type="match status" value="1"/>
</dbReference>
<dbReference type="Gene3D" id="3.30.559.10">
    <property type="entry name" value="Chloramphenicol acetyltransferase-like domain"/>
    <property type="match status" value="2"/>
</dbReference>
<keyword evidence="7" id="KW-0436">Ligase</keyword>
<dbReference type="NCBIfam" id="TIGR01733">
    <property type="entry name" value="AA-adenyl-dom"/>
    <property type="match status" value="2"/>
</dbReference>
<dbReference type="CDD" id="cd12114">
    <property type="entry name" value="A_NRPS_TlmIV_like"/>
    <property type="match status" value="1"/>
</dbReference>
<dbReference type="Gene3D" id="3.30.559.30">
    <property type="entry name" value="Nonribosomal peptide synthetase, condensation domain"/>
    <property type="match status" value="2"/>
</dbReference>
<feature type="domain" description="Carrier" evidence="12">
    <location>
        <begin position="2089"/>
        <end position="2164"/>
    </location>
</feature>
<dbReference type="GO" id="GO:0031177">
    <property type="term" value="F:phosphopantetheine binding"/>
    <property type="evidence" value="ECO:0007669"/>
    <property type="project" value="InterPro"/>
</dbReference>
<dbReference type="SUPFAM" id="SSF47336">
    <property type="entry name" value="ACP-like"/>
    <property type="match status" value="2"/>
</dbReference>
<dbReference type="Proteomes" id="UP000300879">
    <property type="component" value="Chromosome"/>
</dbReference>
<sequence length="2171" mass="246057">MHETLKDKLAALTADQRMEFLKGIKKKLQESPADEKLVTAGKSKERYPLSFTQQRLWFLQELDPQSPFYNIPSGFQLRGDWDEKLLKRSMEELARRHDVLRTTFASDQEGAAVQIVADLPRLSWQSVDLQALPDQLQSLEMMRVQNEDVQRPCDLRNGPVWWATLVRLKSDEYRLIVTMHHIIFDGWSLSVFIKELAAIYQTLASGAEVSSLPVPTLQYSDYVAMQREKVNEMVLDKQLRYWTGHLQGQLPVLELPTDRPRPPVQTFKGAAYTVLLPQALYDDLKSFSRKQEATLFMTLLTLFKVLLYRYSGQTDITVGFPISGRHLPNTEQAIGVFVNTLPMRTDLSGEPSFADLLGKVRQTALEAYEHQDIPFDRLVDAVNPERSLSHNPLFQVLFTYQNALPEMMLGERSIVYEAVDGGTAKFDVSLDIYEGPEGPTCIFEYNTDLFDRQRIVRMADHFCTLAESVVRMEDCPISALPMLSETERHTILYEWSGESLAYERELQIHQWFERQADATPERPALVHNKQVWTYDELNARANQIARSLQQAGVEHGSRVGICLERSMDMVAAVLAVLKAGGAYVPIDPSYPADRIEFMLEDAQISILLTHMQTTDHFKDYSINQISLDGETLLNFAGEKGNLPVSGTENSLAYLIYTSGTTGKPKGTLVRHASLVNALVGWEKAYRLSSETRSHLQLASFSFDVFTGDWIRALCSGAKLVLVDKDVVLSAEQLYETMVHEQVDCAEFVPAVFRNLVQFLKETGRTLDFMRVLCIGSDRWYVHEYEMYKMLCGPQTTLINSYGLTEATIDTTYCDSGVEDLSPHQLMPIGRPFPNQYVYVLDASQQPVPAGIEGELYIGGRGLAAGYWNRPDLTAERFVQHPFSDEEGALLYRTGDRARFLWDGRLELIGRMDNQIKLRGYRIELGEIETSITSYPGVQACAVKVWEDSILAAWIIPEDSSEVNIERLRQALKNILPDYMVPAAYIIVDTLPLTVNGKIDLNALPAPEIFMDLNNAYVSPRTLTEEMLCEIWTEAFRVPRMGIHTDFFVSGGHSLLAIQILAQIRKIFKVDLSIQVLFKAPTIAELAAVIAQEKGELEHYKEAIHEIPECIPDAENRYEKFPLTDVQQAYWIGRNDAFEMGNVSTHSYDELDVEDFDADRFESAWNRLIVRHDMLRAIVTDDGMQQVLKEVPFYQIPFIQLQELEPEEVELKLASLRQEMSHQMLATNKWPVFDLRVSLLHNGRARIHLSSDALMFDAWSYVVLLRELAELHHNPDAELPELKITFRDYVQAEERMKASSAYQRSLEYWKSRVPELPPAPELPMAKSPDSLKNPYFTRLHNRLEGDHWSRLKTKATSMGLTASGVLLAAFAEVLAVWSKHPRFCLNLTFLNRMQLHPQVNEMVGEFTSLTLLEIDGSGSDRFVERAAMTQTNLWNDLEHHHVSGVQVLRELSRMHGQYQSALMPVVFTSALTLPIPDRKLTGFDLKPVYSITQTSQVWLDCGVWEDEKVLYCNWDVVRELFPEGMLEEMFTAFFDLLYRLANEDAIWHEQNVIRHPHSSLLDSAGERKEQEESAGLMLHELFSQKARQFPMHTAVSMLQRSMTYEELERLTNRLGRMLRQSGAGANQLVAVMMEKGWEQIAAVVSILKSGAAYLPIDPELPQERINYLLVQGEVSIVLTQPWIEEVMNRQDKSITWLIVDDGVAEGVEDEPLESAQQLKDLAYVIFTSGSTGKPKGVMINHMGAVNTILDVNDSFNITEKDRVLALSSLSFDLSVYDIFGVLAAGGTIVLPEAASRKDPAHWMSLMQKERVTLWNSVPALMGMLVEYAASRLVDVPESLRLILLSGDWIPLKLPEDIRSLSKGAEIVSLGGATEASIWSILYVIKEVNPGWSSIPYGRAMRNQGFHVLNSASLEPCPVWVTGHLYISGVGLAKGYYRDDEKTASSFIIHPRTGERLYRTGDLGRYLPDGNIEFLGREDFQVKVQGYRIELGEIEVALTQHPEVREAAAAVVVAEDQKPRLAAYWTGREASAEITQEELRSYLSSKLPHYMLPAVFLRLESMPLTSNGKVDRKALPVIKLNVSSPPMDTVFPRTDLEERLAALWRDVLKLNIVGVHDNFFELGGDSLLAVRFMIRLQHETGESHPLRVLFEKPTIAELAVYLESLVFASYALE</sequence>
<dbReference type="RefSeq" id="WP_138226275.1">
    <property type="nucleotide sequence ID" value="NZ_CP040396.1"/>
</dbReference>
<dbReference type="InterPro" id="IPR009081">
    <property type="entry name" value="PP-bd_ACP"/>
</dbReference>
<dbReference type="InterPro" id="IPR001242">
    <property type="entry name" value="Condensation_dom"/>
</dbReference>
<dbReference type="Gene3D" id="3.40.50.1820">
    <property type="entry name" value="alpha/beta hydrolase"/>
    <property type="match status" value="1"/>
</dbReference>
<evidence type="ECO:0000256" key="11">
    <source>
        <dbReference type="ARBA" id="ARBA00033440"/>
    </source>
</evidence>
<dbReference type="SUPFAM" id="SSF52777">
    <property type="entry name" value="CoA-dependent acyltransferases"/>
    <property type="match status" value="4"/>
</dbReference>
<evidence type="ECO:0000256" key="6">
    <source>
        <dbReference type="ARBA" id="ARBA00022553"/>
    </source>
</evidence>
<evidence type="ECO:0000256" key="1">
    <source>
        <dbReference type="ARBA" id="ARBA00001957"/>
    </source>
</evidence>
<keyword evidence="14" id="KW-1185">Reference proteome</keyword>
<dbReference type="GO" id="GO:0047527">
    <property type="term" value="F:2,3-dihydroxybenzoate-serine ligase activity"/>
    <property type="evidence" value="ECO:0007669"/>
    <property type="project" value="TreeGrafter"/>
</dbReference>
<dbReference type="KEGG" id="palo:E6C60_2678"/>
<evidence type="ECO:0000259" key="12">
    <source>
        <dbReference type="PROSITE" id="PS50075"/>
    </source>
</evidence>
<keyword evidence="9" id="KW-0045">Antibiotic biosynthesis</keyword>
<dbReference type="Gene3D" id="1.10.1200.10">
    <property type="entry name" value="ACP-like"/>
    <property type="match status" value="1"/>
</dbReference>
<dbReference type="InterPro" id="IPR023213">
    <property type="entry name" value="CAT-like_dom_sf"/>
</dbReference>
<organism evidence="13 14">
    <name type="scientific">Paenibacillus algicola</name>
    <dbReference type="NCBI Taxonomy" id="2565926"/>
    <lineage>
        <taxon>Bacteria</taxon>
        <taxon>Bacillati</taxon>
        <taxon>Bacillota</taxon>
        <taxon>Bacilli</taxon>
        <taxon>Bacillales</taxon>
        <taxon>Paenibacillaceae</taxon>
        <taxon>Paenibacillus</taxon>
    </lineage>
</organism>
<dbReference type="FunFam" id="3.40.50.12780:FF:000012">
    <property type="entry name" value="Non-ribosomal peptide synthetase"/>
    <property type="match status" value="2"/>
</dbReference>
<dbReference type="GO" id="GO:0009366">
    <property type="term" value="C:enterobactin synthetase complex"/>
    <property type="evidence" value="ECO:0007669"/>
    <property type="project" value="TreeGrafter"/>
</dbReference>
<gene>
    <name evidence="13" type="ORF">E6C60_2678</name>
</gene>
<evidence type="ECO:0000256" key="7">
    <source>
        <dbReference type="ARBA" id="ARBA00022598"/>
    </source>
</evidence>
<evidence type="ECO:0000256" key="4">
    <source>
        <dbReference type="ARBA" id="ARBA00016743"/>
    </source>
</evidence>
<dbReference type="Pfam" id="PF13193">
    <property type="entry name" value="AMP-binding_C"/>
    <property type="match status" value="2"/>
</dbReference>
<dbReference type="Pfam" id="PF00501">
    <property type="entry name" value="AMP-binding"/>
    <property type="match status" value="2"/>
</dbReference>
<evidence type="ECO:0000256" key="10">
    <source>
        <dbReference type="ARBA" id="ARBA00023268"/>
    </source>
</evidence>
<keyword evidence="6" id="KW-0597">Phosphoprotein</keyword>
<dbReference type="GO" id="GO:0009239">
    <property type="term" value="P:enterobactin biosynthetic process"/>
    <property type="evidence" value="ECO:0007669"/>
    <property type="project" value="TreeGrafter"/>
</dbReference>
<keyword evidence="5" id="KW-0596">Phosphopantetheine</keyword>
<dbReference type="InterPro" id="IPR029058">
    <property type="entry name" value="AB_hydrolase_fold"/>
</dbReference>
<dbReference type="Gene3D" id="2.30.38.10">
    <property type="entry name" value="Luciferase, Domain 3"/>
    <property type="match status" value="2"/>
</dbReference>
<keyword evidence="8" id="KW-0677">Repeat</keyword>
<evidence type="ECO:0000256" key="9">
    <source>
        <dbReference type="ARBA" id="ARBA00023194"/>
    </source>
</evidence>
<dbReference type="GO" id="GO:0008610">
    <property type="term" value="P:lipid biosynthetic process"/>
    <property type="evidence" value="ECO:0007669"/>
    <property type="project" value="UniProtKB-ARBA"/>
</dbReference>
<feature type="domain" description="Carrier" evidence="12">
    <location>
        <begin position="1018"/>
        <end position="1093"/>
    </location>
</feature>
<dbReference type="CDD" id="cd19531">
    <property type="entry name" value="LCL_NRPS-like"/>
    <property type="match status" value="1"/>
</dbReference>
<dbReference type="InterPro" id="IPR000873">
    <property type="entry name" value="AMP-dep_synth/lig_dom"/>
</dbReference>
<protein>
    <recommendedName>
        <fullName evidence="4">Phenyloxazoline synthase MbtB</fullName>
    </recommendedName>
    <alternativeName>
        <fullName evidence="11">Mycobactin synthetase protein B</fullName>
    </alternativeName>
</protein>
<dbReference type="FunFam" id="3.40.50.980:FF:000001">
    <property type="entry name" value="Non-ribosomal peptide synthetase"/>
    <property type="match status" value="2"/>
</dbReference>
<evidence type="ECO:0000256" key="8">
    <source>
        <dbReference type="ARBA" id="ARBA00022737"/>
    </source>
</evidence>
<dbReference type="Pfam" id="PF00668">
    <property type="entry name" value="Condensation"/>
    <property type="match status" value="2"/>
</dbReference>
<dbReference type="Pfam" id="PF00550">
    <property type="entry name" value="PP-binding"/>
    <property type="match status" value="2"/>
</dbReference>
<dbReference type="InterPro" id="IPR020806">
    <property type="entry name" value="PKS_PP-bd"/>
</dbReference>
<reference evidence="13 14" key="1">
    <citation type="submission" date="2019-05" db="EMBL/GenBank/DDBJ databases">
        <authorList>
            <person name="Chen C."/>
        </authorList>
    </citation>
    <scope>NUCLEOTIDE SEQUENCE [LARGE SCALE GENOMIC DNA]</scope>
    <source>
        <strain evidence="13 14">HB172198</strain>
    </source>
</reference>
<dbReference type="FunFam" id="3.30.559.10:FF:000023">
    <property type="entry name" value="Non-ribosomal peptide synthetase"/>
    <property type="match status" value="1"/>
</dbReference>
<dbReference type="InterPro" id="IPR057737">
    <property type="entry name" value="Condensation_MtbB-like"/>
</dbReference>
<dbReference type="Gene3D" id="3.30.300.30">
    <property type="match status" value="2"/>
</dbReference>
<dbReference type="EMBL" id="CP040396">
    <property type="protein sequence ID" value="QCT03390.1"/>
    <property type="molecule type" value="Genomic_DNA"/>
</dbReference>
<evidence type="ECO:0000256" key="2">
    <source>
        <dbReference type="ARBA" id="ARBA00005102"/>
    </source>
</evidence>
<dbReference type="FunFam" id="3.30.559.30:FF:000006">
    <property type="entry name" value="Yersiniabactin polyketide/non-ribosomal peptide synthetase"/>
    <property type="match status" value="1"/>
</dbReference>
<dbReference type="NCBIfam" id="NF003417">
    <property type="entry name" value="PRK04813.1"/>
    <property type="match status" value="2"/>
</dbReference>
<dbReference type="InterPro" id="IPR020845">
    <property type="entry name" value="AMP-binding_CS"/>
</dbReference>
<comment type="pathway">
    <text evidence="2">Siderophore biosynthesis; mycobactin biosynthesis.</text>
</comment>
<dbReference type="GO" id="GO:0005829">
    <property type="term" value="C:cytosol"/>
    <property type="evidence" value="ECO:0007669"/>
    <property type="project" value="TreeGrafter"/>
</dbReference>
<dbReference type="PANTHER" id="PTHR45527:SF1">
    <property type="entry name" value="FATTY ACID SYNTHASE"/>
    <property type="match status" value="1"/>
</dbReference>
<dbReference type="GO" id="GO:0043041">
    <property type="term" value="P:amino acid activation for nonribosomal peptide biosynthetic process"/>
    <property type="evidence" value="ECO:0007669"/>
    <property type="project" value="TreeGrafter"/>
</dbReference>
<dbReference type="FunFam" id="1.10.1200.10:FF:000005">
    <property type="entry name" value="Nonribosomal peptide synthetase 1"/>
    <property type="match status" value="1"/>
</dbReference>
<name>A0A4P8XNT2_9BACL</name>
<dbReference type="Gene3D" id="3.40.50.980">
    <property type="match status" value="4"/>
</dbReference>
<dbReference type="CDD" id="cd05930">
    <property type="entry name" value="A_NRPS"/>
    <property type="match status" value="1"/>
</dbReference>
<evidence type="ECO:0000313" key="13">
    <source>
        <dbReference type="EMBL" id="QCT03390.1"/>
    </source>
</evidence>
<evidence type="ECO:0000256" key="3">
    <source>
        <dbReference type="ARBA" id="ARBA00007380"/>
    </source>
</evidence>
<accession>A0A4P8XNT2</accession>
<comment type="cofactor">
    <cofactor evidence="1">
        <name>pantetheine 4'-phosphate</name>
        <dbReference type="ChEBI" id="CHEBI:47942"/>
    </cofactor>
</comment>
<dbReference type="PANTHER" id="PTHR45527">
    <property type="entry name" value="NONRIBOSOMAL PEPTIDE SYNTHETASE"/>
    <property type="match status" value="1"/>
</dbReference>
<evidence type="ECO:0000256" key="5">
    <source>
        <dbReference type="ARBA" id="ARBA00022450"/>
    </source>
</evidence>